<dbReference type="PANTHER" id="PTHR32465:SF0">
    <property type="entry name" value="BARDET-BIEDL SYNDROME 2 PROTEIN"/>
    <property type="match status" value="1"/>
</dbReference>
<dbReference type="AlphaFoldDB" id="A0A8S2WNG6"/>
<dbReference type="GO" id="GO:0036064">
    <property type="term" value="C:ciliary basal body"/>
    <property type="evidence" value="ECO:0007669"/>
    <property type="project" value="TreeGrafter"/>
</dbReference>
<sequence>MVLASFDVDGDGVQELLTGWSSGKVDARSDRTGEVIFKDSLGTSVAGIVRADYRMNGEELVICCSNDGEVKGFKFSDDDKSVAASAYKDRQEAIRDLELRKQVCMYLY</sequence>
<gene>
    <name evidence="1" type="ORF">OVA965_LOCUS43578</name>
    <name evidence="2" type="ORF">TMI583_LOCUS45901</name>
</gene>
<evidence type="ECO:0000313" key="1">
    <source>
        <dbReference type="EMBL" id="CAF1628296.1"/>
    </source>
</evidence>
<dbReference type="Proteomes" id="UP000682733">
    <property type="component" value="Unassembled WGS sequence"/>
</dbReference>
<evidence type="ECO:0000313" key="2">
    <source>
        <dbReference type="EMBL" id="CAF4452846.1"/>
    </source>
</evidence>
<reference evidence="2" key="1">
    <citation type="submission" date="2021-02" db="EMBL/GenBank/DDBJ databases">
        <authorList>
            <person name="Nowell W R."/>
        </authorList>
    </citation>
    <scope>NUCLEOTIDE SEQUENCE</scope>
</reference>
<comment type="caution">
    <text evidence="2">The sequence shown here is derived from an EMBL/GenBank/DDBJ whole genome shotgun (WGS) entry which is preliminary data.</text>
</comment>
<dbReference type="GO" id="GO:0034464">
    <property type="term" value="C:BBSome"/>
    <property type="evidence" value="ECO:0007669"/>
    <property type="project" value="InterPro"/>
</dbReference>
<organism evidence="2 3">
    <name type="scientific">Didymodactylos carnosus</name>
    <dbReference type="NCBI Taxonomy" id="1234261"/>
    <lineage>
        <taxon>Eukaryota</taxon>
        <taxon>Metazoa</taxon>
        <taxon>Spiralia</taxon>
        <taxon>Gnathifera</taxon>
        <taxon>Rotifera</taxon>
        <taxon>Eurotatoria</taxon>
        <taxon>Bdelloidea</taxon>
        <taxon>Philodinida</taxon>
        <taxon>Philodinidae</taxon>
        <taxon>Didymodactylos</taxon>
    </lineage>
</organism>
<dbReference type="EMBL" id="CAJNOK010058105">
    <property type="protein sequence ID" value="CAF1628296.1"/>
    <property type="molecule type" value="Genomic_DNA"/>
</dbReference>
<dbReference type="EMBL" id="CAJOBA010083565">
    <property type="protein sequence ID" value="CAF4452846.1"/>
    <property type="molecule type" value="Genomic_DNA"/>
</dbReference>
<name>A0A8S2WNG6_9BILA</name>
<dbReference type="GO" id="GO:1905515">
    <property type="term" value="P:non-motile cilium assembly"/>
    <property type="evidence" value="ECO:0007669"/>
    <property type="project" value="InterPro"/>
</dbReference>
<dbReference type="GO" id="GO:0016020">
    <property type="term" value="C:membrane"/>
    <property type="evidence" value="ECO:0007669"/>
    <property type="project" value="TreeGrafter"/>
</dbReference>
<dbReference type="PANTHER" id="PTHR32465">
    <property type="entry name" value="BARDET-BIEDL SYNDROME 2 PROTEIN"/>
    <property type="match status" value="1"/>
</dbReference>
<dbReference type="InterPro" id="IPR016616">
    <property type="entry name" value="Bardet-Biedl_syndrome_2_prot"/>
</dbReference>
<protein>
    <submittedName>
        <fullName evidence="2">Uncharacterized protein</fullName>
    </submittedName>
</protein>
<evidence type="ECO:0000313" key="3">
    <source>
        <dbReference type="Proteomes" id="UP000682733"/>
    </source>
</evidence>
<dbReference type="GO" id="GO:0031514">
    <property type="term" value="C:motile cilium"/>
    <property type="evidence" value="ECO:0007669"/>
    <property type="project" value="TreeGrafter"/>
</dbReference>
<accession>A0A8S2WNG6</accession>
<proteinExistence type="predicted"/>
<dbReference type="Proteomes" id="UP000677228">
    <property type="component" value="Unassembled WGS sequence"/>
</dbReference>